<name>A0A0A9A7G5_ARUDO</name>
<organism evidence="1">
    <name type="scientific">Arundo donax</name>
    <name type="common">Giant reed</name>
    <name type="synonym">Donax arundinaceus</name>
    <dbReference type="NCBI Taxonomy" id="35708"/>
    <lineage>
        <taxon>Eukaryota</taxon>
        <taxon>Viridiplantae</taxon>
        <taxon>Streptophyta</taxon>
        <taxon>Embryophyta</taxon>
        <taxon>Tracheophyta</taxon>
        <taxon>Spermatophyta</taxon>
        <taxon>Magnoliopsida</taxon>
        <taxon>Liliopsida</taxon>
        <taxon>Poales</taxon>
        <taxon>Poaceae</taxon>
        <taxon>PACMAD clade</taxon>
        <taxon>Arundinoideae</taxon>
        <taxon>Arundineae</taxon>
        <taxon>Arundo</taxon>
    </lineage>
</organism>
<dbReference type="EMBL" id="GBRH01252950">
    <property type="protein sequence ID" value="JAD44945.1"/>
    <property type="molecule type" value="Transcribed_RNA"/>
</dbReference>
<protein>
    <submittedName>
        <fullName evidence="1">Uncharacterized protein</fullName>
    </submittedName>
</protein>
<evidence type="ECO:0000313" key="1">
    <source>
        <dbReference type="EMBL" id="JAD44945.1"/>
    </source>
</evidence>
<proteinExistence type="predicted"/>
<reference evidence="1" key="2">
    <citation type="journal article" date="2015" name="Data Brief">
        <title>Shoot transcriptome of the giant reed, Arundo donax.</title>
        <authorList>
            <person name="Barrero R.A."/>
            <person name="Guerrero F.D."/>
            <person name="Moolhuijzen P."/>
            <person name="Goolsby J.A."/>
            <person name="Tidwell J."/>
            <person name="Bellgard S.E."/>
            <person name="Bellgard M.I."/>
        </authorList>
    </citation>
    <scope>NUCLEOTIDE SEQUENCE</scope>
    <source>
        <tissue evidence="1">Shoot tissue taken approximately 20 cm above the soil surface</tissue>
    </source>
</reference>
<reference evidence="1" key="1">
    <citation type="submission" date="2014-09" db="EMBL/GenBank/DDBJ databases">
        <authorList>
            <person name="Magalhaes I.L.F."/>
            <person name="Oliveira U."/>
            <person name="Santos F.R."/>
            <person name="Vidigal T.H.D.A."/>
            <person name="Brescovit A.D."/>
            <person name="Santos A.J."/>
        </authorList>
    </citation>
    <scope>NUCLEOTIDE SEQUENCE</scope>
    <source>
        <tissue evidence="1">Shoot tissue taken approximately 20 cm above the soil surface</tissue>
    </source>
</reference>
<sequence length="45" mass="5005">MLARSKQDVICSAIPAPEVLPIPLDYLNLKAITQKFHKINKSSLV</sequence>
<accession>A0A0A9A7G5</accession>
<dbReference type="AlphaFoldDB" id="A0A0A9A7G5"/>